<evidence type="ECO:0000313" key="1">
    <source>
        <dbReference type="EMBL" id="MBZ9779697.1"/>
    </source>
</evidence>
<evidence type="ECO:0008006" key="3">
    <source>
        <dbReference type="Google" id="ProtNLM"/>
    </source>
</evidence>
<comment type="caution">
    <text evidence="1">The sequence shown here is derived from an EMBL/GenBank/DDBJ whole genome shotgun (WGS) entry which is preliminary data.</text>
</comment>
<proteinExistence type="predicted"/>
<sequence>MKKHLLQIIQIHMKAFTLISLIFLMGFNGYAQQAGDYRSVGGTSQNPKPWLDAGTWEKYDGTTWNTATDYPLSATFSGTVFIQPNTFVVYNVTSQTNGFNLAGAIIIHGNFLVNIPENSNTTFAGDIDVFELNAGGVFRTTFSNNPQLEVRINELFRINGGELRYQDGKNNSALYIECKGDVEVNGGLVINDTNSGLNDSGLYMSGNGTQANPQHLKITSNVSTLARKLFFATSSTYIVEEYAGSIEQNTVSGEIADPRSGYVGLQNKGNVLTINNSSTN</sequence>
<evidence type="ECO:0000313" key="2">
    <source>
        <dbReference type="Proteomes" id="UP001199314"/>
    </source>
</evidence>
<name>A0ABS7XL32_9FLAO</name>
<organism evidence="1 2">
    <name type="scientific">Psychroflexus longus</name>
    <dbReference type="NCBI Taxonomy" id="2873596"/>
    <lineage>
        <taxon>Bacteria</taxon>
        <taxon>Pseudomonadati</taxon>
        <taxon>Bacteroidota</taxon>
        <taxon>Flavobacteriia</taxon>
        <taxon>Flavobacteriales</taxon>
        <taxon>Flavobacteriaceae</taxon>
        <taxon>Psychroflexus</taxon>
    </lineage>
</organism>
<dbReference type="Proteomes" id="UP001199314">
    <property type="component" value="Unassembled WGS sequence"/>
</dbReference>
<dbReference type="RefSeq" id="WP_224462029.1">
    <property type="nucleotide sequence ID" value="NZ_JAIQZE010000015.1"/>
</dbReference>
<protein>
    <recommendedName>
        <fullName evidence="3">Right handed beta helix region</fullName>
    </recommendedName>
</protein>
<dbReference type="EMBL" id="JAIQZE010000015">
    <property type="protein sequence ID" value="MBZ9779697.1"/>
    <property type="molecule type" value="Genomic_DNA"/>
</dbReference>
<accession>A0ABS7XL32</accession>
<reference evidence="2" key="1">
    <citation type="submission" date="2023-07" db="EMBL/GenBank/DDBJ databases">
        <title>Novel species isolated from saline lakes on Tibetan Plateau.</title>
        <authorList>
            <person name="Lu H."/>
        </authorList>
    </citation>
    <scope>NUCLEOTIDE SEQUENCE [LARGE SCALE GENOMIC DNA]</scope>
    <source>
        <strain evidence="2">CAK8W</strain>
    </source>
</reference>
<keyword evidence="2" id="KW-1185">Reference proteome</keyword>
<gene>
    <name evidence="1" type="ORF">LB452_12260</name>
</gene>